<protein>
    <submittedName>
        <fullName evidence="1">Uncharacterized protein</fullName>
    </submittedName>
</protein>
<evidence type="ECO:0000313" key="2">
    <source>
        <dbReference type="Proteomes" id="UP001489719"/>
    </source>
</evidence>
<organism evidence="1 2">
    <name type="scientific">Lipomyces orientalis</name>
    <dbReference type="NCBI Taxonomy" id="1233043"/>
    <lineage>
        <taxon>Eukaryota</taxon>
        <taxon>Fungi</taxon>
        <taxon>Dikarya</taxon>
        <taxon>Ascomycota</taxon>
        <taxon>Saccharomycotina</taxon>
        <taxon>Lipomycetes</taxon>
        <taxon>Lipomycetales</taxon>
        <taxon>Lipomycetaceae</taxon>
        <taxon>Lipomyces</taxon>
    </lineage>
</organism>
<proteinExistence type="predicted"/>
<dbReference type="Proteomes" id="UP001489719">
    <property type="component" value="Unassembled WGS sequence"/>
</dbReference>
<keyword evidence="2" id="KW-1185">Reference proteome</keyword>
<name>A0ACC3TQ27_9ASCO</name>
<dbReference type="EMBL" id="MU970070">
    <property type="protein sequence ID" value="KAK9322800.1"/>
    <property type="molecule type" value="Genomic_DNA"/>
</dbReference>
<evidence type="ECO:0000313" key="1">
    <source>
        <dbReference type="EMBL" id="KAK9322800.1"/>
    </source>
</evidence>
<comment type="caution">
    <text evidence="1">The sequence shown here is derived from an EMBL/GenBank/DDBJ whole genome shotgun (WGS) entry which is preliminary data.</text>
</comment>
<accession>A0ACC3TQ27</accession>
<reference evidence="2" key="1">
    <citation type="journal article" date="2024" name="Front. Bioeng. Biotechnol.">
        <title>Genome-scale model development and genomic sequencing of the oleaginous clade Lipomyces.</title>
        <authorList>
            <person name="Czajka J.J."/>
            <person name="Han Y."/>
            <person name="Kim J."/>
            <person name="Mondo S.J."/>
            <person name="Hofstad B.A."/>
            <person name="Robles A."/>
            <person name="Haridas S."/>
            <person name="Riley R."/>
            <person name="LaButti K."/>
            <person name="Pangilinan J."/>
            <person name="Andreopoulos W."/>
            <person name="Lipzen A."/>
            <person name="Yan J."/>
            <person name="Wang M."/>
            <person name="Ng V."/>
            <person name="Grigoriev I.V."/>
            <person name="Spatafora J.W."/>
            <person name="Magnuson J.K."/>
            <person name="Baker S.E."/>
            <person name="Pomraning K.R."/>
        </authorList>
    </citation>
    <scope>NUCLEOTIDE SEQUENCE [LARGE SCALE GENOMIC DNA]</scope>
    <source>
        <strain evidence="2">CBS 10300</strain>
    </source>
</reference>
<gene>
    <name evidence="1" type="ORF">V1517DRAFT_259566</name>
</gene>
<sequence>MQTAHTPVPPPSSSSSSSPSVPAPGPCLSSTMLPSYIYALPTGLEKGTFVSVDVGGSNLRIAVVSFEPPLRHLRYHTAEPLDAAIRNLDGKSFFLWLASQLQSVLYVAEANGWVVEGATVPIGVTWSFPLDQTSVSSGNILSMGKGFASICNDILSSDLRTLFQQSCADLGVKIDLRAVVNDSVATLLSHMHTDRRCKIGVIVGTGVNASVKVPISCIDEEKLSRCNPRALERYAECILNTELSMFGEGILPRTRWDDELNAANEKPGFQPFEMMVSGRYIAELARYIVRDTVLKFRPSSAVPTGLDQEYGLDASTMSLVERELDIHFARQQLLARHPCKEGRTSLTVEEMKFIRAAFYAVSSRAAAVTAAGILALALAVLPPSTPGDEDEIVVAVTGSVMEKYSGFRVRVQEFLNLLGRRRGKRLVLAVTEDSSIWGGAVAAACN</sequence>